<sequence length="639" mass="73209">MLGFFRKHKKYFFVVLVLATLSFIAGGAYLYVAGPFKMGQDVAIKVGSTKISTQEYLNTYNQLYSFYSNLLAQMKGGNVTEQDIKNLHLKQKTADLLIDRALLLQEAKREGIKVTKEDIQKSIEKNPVFAENGKFSKDKYLLVLRENHLKPAEFEASIKNDLYIEKLKDSMAKKINITDQMAKKYFIDNFSNIKLSYVDFDANAFAQKVTYNDADLKNYYNKNKQEFTEPAKVDIKYAAIDITYLAPKEKVTDQEMKSFYDTHQQSFQTPPLYKIAHILIKPNANSKEDLKATQAKAEEIYKKLTPDNFEQMAQKYSDDPYSKPKGGVLGWLYQSMFKPDSEFAKVAFSLKKGEISKPFKTQLGYEIVYVMDTKPSKTISFDEAKPYIKQVLQMQKAQDNLFRESKRIALMIKNPADFDKICKQEGLKVHQTGLVAIDSNVLPQNILQKAYESTTNTLLGPDEVKVNNNTAYIIYETTEKKNPYLPDFDKVKDKVIKAYIKYKAKELAKDAFLKALAEKPLNLEKIASEYNLKIQTTPMFSKMNPDPNFACFNNAENIDFIFKQNKGFVGSCSANSDNYIYQIADKKADMNLYEQYKNQLKAQIKDQEVSKALENLLKTLKANTKIVINPQIVNESANQ</sequence>
<feature type="domain" description="PpiC" evidence="13">
    <location>
        <begin position="270"/>
        <end position="372"/>
    </location>
</feature>
<dbReference type="InterPro" id="IPR027304">
    <property type="entry name" value="Trigger_fact/SurA_dom_sf"/>
</dbReference>
<evidence type="ECO:0000259" key="13">
    <source>
        <dbReference type="PROSITE" id="PS50198"/>
    </source>
</evidence>
<accession>A0A1G6QPQ6</accession>
<gene>
    <name evidence="14" type="ORF">SAMN05660835_01637</name>
</gene>
<name>A0A1G6QPQ6_9BACT</name>
<keyword evidence="11" id="KW-0697">Rotamase</keyword>
<evidence type="ECO:0000256" key="2">
    <source>
        <dbReference type="ARBA" id="ARBA00022475"/>
    </source>
</evidence>
<evidence type="ECO:0000256" key="4">
    <source>
        <dbReference type="ARBA" id="ARBA00022692"/>
    </source>
</evidence>
<dbReference type="PROSITE" id="PS50198">
    <property type="entry name" value="PPIC_PPIASE_2"/>
    <property type="match status" value="1"/>
</dbReference>
<keyword evidence="6 12" id="KW-0472">Membrane</keyword>
<dbReference type="Proteomes" id="UP000199411">
    <property type="component" value="Unassembled WGS sequence"/>
</dbReference>
<comment type="subcellular location">
    <subcellularLocation>
        <location evidence="1">Cell inner membrane</location>
        <topology evidence="1">Single-pass type II membrane protein</topology>
        <orientation evidence="1">Periplasmic side</orientation>
    </subcellularLocation>
</comment>
<evidence type="ECO:0000256" key="7">
    <source>
        <dbReference type="ARBA" id="ARBA00023186"/>
    </source>
</evidence>
<dbReference type="InterPro" id="IPR000297">
    <property type="entry name" value="PPIase_PpiC"/>
</dbReference>
<keyword evidence="7" id="KW-0143">Chaperone</keyword>
<feature type="transmembrane region" description="Helical" evidence="12">
    <location>
        <begin position="12"/>
        <end position="32"/>
    </location>
</feature>
<dbReference type="Pfam" id="PF00639">
    <property type="entry name" value="Rotamase"/>
    <property type="match status" value="1"/>
</dbReference>
<evidence type="ECO:0000256" key="11">
    <source>
        <dbReference type="PROSITE-ProRule" id="PRU00278"/>
    </source>
</evidence>
<dbReference type="Gene3D" id="3.10.50.40">
    <property type="match status" value="1"/>
</dbReference>
<keyword evidence="11 14" id="KW-0413">Isomerase</keyword>
<reference evidence="15" key="1">
    <citation type="submission" date="2016-10" db="EMBL/GenBank/DDBJ databases">
        <authorList>
            <person name="Varghese N."/>
            <person name="Submissions S."/>
        </authorList>
    </citation>
    <scope>NUCLEOTIDE SEQUENCE [LARGE SCALE GENOMIC DNA]</scope>
    <source>
        <strain evidence="15">DSM 8415</strain>
    </source>
</reference>
<keyword evidence="5 12" id="KW-1133">Transmembrane helix</keyword>
<keyword evidence="15" id="KW-1185">Reference proteome</keyword>
<evidence type="ECO:0000256" key="12">
    <source>
        <dbReference type="SAM" id="Phobius"/>
    </source>
</evidence>
<evidence type="ECO:0000256" key="5">
    <source>
        <dbReference type="ARBA" id="ARBA00022989"/>
    </source>
</evidence>
<dbReference type="AlphaFoldDB" id="A0A1G6QPQ6"/>
<evidence type="ECO:0000256" key="6">
    <source>
        <dbReference type="ARBA" id="ARBA00023136"/>
    </source>
</evidence>
<dbReference type="OrthoDB" id="9812372at2"/>
<evidence type="ECO:0000256" key="10">
    <source>
        <dbReference type="ARBA" id="ARBA00042775"/>
    </source>
</evidence>
<dbReference type="Pfam" id="PF13624">
    <property type="entry name" value="SurA_N_3"/>
    <property type="match status" value="1"/>
</dbReference>
<protein>
    <recommendedName>
        <fullName evidence="9">Periplasmic chaperone PpiD</fullName>
    </recommendedName>
    <alternativeName>
        <fullName evidence="10">Periplasmic folding chaperone</fullName>
    </alternativeName>
</protein>
<dbReference type="SUPFAM" id="SSF54534">
    <property type="entry name" value="FKBP-like"/>
    <property type="match status" value="1"/>
</dbReference>
<dbReference type="GO" id="GO:0005886">
    <property type="term" value="C:plasma membrane"/>
    <property type="evidence" value="ECO:0007669"/>
    <property type="project" value="UniProtKB-SubCell"/>
</dbReference>
<organism evidence="14 15">
    <name type="scientific">Desulfurella multipotens</name>
    <dbReference type="NCBI Taxonomy" id="79269"/>
    <lineage>
        <taxon>Bacteria</taxon>
        <taxon>Pseudomonadati</taxon>
        <taxon>Campylobacterota</taxon>
        <taxon>Desulfurellia</taxon>
        <taxon>Desulfurellales</taxon>
        <taxon>Desulfurellaceae</taxon>
        <taxon>Desulfurella</taxon>
    </lineage>
</organism>
<keyword evidence="3" id="KW-0997">Cell inner membrane</keyword>
<dbReference type="PANTHER" id="PTHR47529:SF1">
    <property type="entry name" value="PERIPLASMIC CHAPERONE PPID"/>
    <property type="match status" value="1"/>
</dbReference>
<evidence type="ECO:0000256" key="8">
    <source>
        <dbReference type="ARBA" id="ARBA00038408"/>
    </source>
</evidence>
<dbReference type="RefSeq" id="WP_092129521.1">
    <property type="nucleotide sequence ID" value="NZ_FMYU01000012.1"/>
</dbReference>
<evidence type="ECO:0000256" key="3">
    <source>
        <dbReference type="ARBA" id="ARBA00022519"/>
    </source>
</evidence>
<dbReference type="InterPro" id="IPR052029">
    <property type="entry name" value="PpiD_chaperone"/>
</dbReference>
<evidence type="ECO:0000313" key="14">
    <source>
        <dbReference type="EMBL" id="SDC94319.1"/>
    </source>
</evidence>
<proteinExistence type="inferred from homology"/>
<evidence type="ECO:0000256" key="9">
    <source>
        <dbReference type="ARBA" id="ARBA00040743"/>
    </source>
</evidence>
<dbReference type="PANTHER" id="PTHR47529">
    <property type="entry name" value="PEPTIDYL-PROLYL CIS-TRANS ISOMERASE D"/>
    <property type="match status" value="1"/>
</dbReference>
<keyword evidence="4 12" id="KW-0812">Transmembrane</keyword>
<dbReference type="GO" id="GO:0003755">
    <property type="term" value="F:peptidyl-prolyl cis-trans isomerase activity"/>
    <property type="evidence" value="ECO:0007669"/>
    <property type="project" value="UniProtKB-KW"/>
</dbReference>
<dbReference type="InterPro" id="IPR046357">
    <property type="entry name" value="PPIase_dom_sf"/>
</dbReference>
<comment type="similarity">
    <text evidence="8">Belongs to the PpiD chaperone family.</text>
</comment>
<keyword evidence="2" id="KW-1003">Cell membrane</keyword>
<dbReference type="SUPFAM" id="SSF109998">
    <property type="entry name" value="Triger factor/SurA peptide-binding domain-like"/>
    <property type="match status" value="2"/>
</dbReference>
<evidence type="ECO:0000256" key="1">
    <source>
        <dbReference type="ARBA" id="ARBA00004382"/>
    </source>
</evidence>
<dbReference type="EMBL" id="FMYU01000012">
    <property type="protein sequence ID" value="SDC94319.1"/>
    <property type="molecule type" value="Genomic_DNA"/>
</dbReference>
<dbReference type="Gene3D" id="1.10.4030.10">
    <property type="entry name" value="Porin chaperone SurA, peptide-binding domain"/>
    <property type="match status" value="1"/>
</dbReference>
<evidence type="ECO:0000313" key="15">
    <source>
        <dbReference type="Proteomes" id="UP000199411"/>
    </source>
</evidence>